<dbReference type="RefSeq" id="WP_143490331.1">
    <property type="nucleotide sequence ID" value="NZ_VJOY01000028.1"/>
</dbReference>
<comment type="function">
    <text evidence="7">Part of the tripartite ATP-independent periplasmic (TRAP) transport system.</text>
</comment>
<evidence type="ECO:0000259" key="8">
    <source>
        <dbReference type="Pfam" id="PF06808"/>
    </source>
</evidence>
<gene>
    <name evidence="9" type="ORF">FM069_20830</name>
</gene>
<dbReference type="GO" id="GO:0005886">
    <property type="term" value="C:plasma membrane"/>
    <property type="evidence" value="ECO:0007669"/>
    <property type="project" value="UniProtKB-SubCell"/>
</dbReference>
<keyword evidence="6 7" id="KW-0472">Membrane</keyword>
<name>A0A553GTH5_9PSED</name>
<accession>A0A553GTH5</accession>
<evidence type="ECO:0000313" key="9">
    <source>
        <dbReference type="EMBL" id="TRX72825.1"/>
    </source>
</evidence>
<dbReference type="OrthoDB" id="8627919at2"/>
<comment type="subunit">
    <text evidence="7">The complex comprises the extracytoplasmic solute receptor protein and the two transmembrane proteins.</text>
</comment>
<feature type="domain" description="TRAP C4-dicarboxylate transport system permease DctM subunit" evidence="8">
    <location>
        <begin position="7"/>
        <end position="416"/>
    </location>
</feature>
<dbReference type="InterPro" id="IPR010656">
    <property type="entry name" value="DctM"/>
</dbReference>
<dbReference type="PIRSF" id="PIRSF006066">
    <property type="entry name" value="HI0050"/>
    <property type="match status" value="1"/>
</dbReference>
<comment type="subcellular location">
    <subcellularLocation>
        <location evidence="1 7">Cell inner membrane</location>
        <topology evidence="1 7">Multi-pass membrane protein</topology>
    </subcellularLocation>
</comment>
<feature type="transmembrane region" description="Helical" evidence="7">
    <location>
        <begin position="269"/>
        <end position="294"/>
    </location>
</feature>
<comment type="caution">
    <text evidence="9">The sequence shown here is derived from an EMBL/GenBank/DDBJ whole genome shotgun (WGS) entry which is preliminary data.</text>
</comment>
<comment type="caution">
    <text evidence="7">Lacks conserved residue(s) required for the propagation of feature annotation.</text>
</comment>
<comment type="similarity">
    <text evidence="7">Belongs to the TRAP transporter large permease family.</text>
</comment>
<feature type="transmembrane region" description="Helical" evidence="7">
    <location>
        <begin position="210"/>
        <end position="235"/>
    </location>
</feature>
<feature type="transmembrane region" description="Helical" evidence="7">
    <location>
        <begin position="46"/>
        <end position="68"/>
    </location>
</feature>
<evidence type="ECO:0000313" key="10">
    <source>
        <dbReference type="Proteomes" id="UP000315235"/>
    </source>
</evidence>
<dbReference type="Pfam" id="PF06808">
    <property type="entry name" value="DctM"/>
    <property type="match status" value="1"/>
</dbReference>
<feature type="transmembrane region" description="Helical" evidence="7">
    <location>
        <begin position="80"/>
        <end position="99"/>
    </location>
</feature>
<evidence type="ECO:0000256" key="7">
    <source>
        <dbReference type="RuleBase" id="RU369079"/>
    </source>
</evidence>
<evidence type="ECO:0000256" key="2">
    <source>
        <dbReference type="ARBA" id="ARBA00022475"/>
    </source>
</evidence>
<keyword evidence="10" id="KW-1185">Reference proteome</keyword>
<feature type="transmembrane region" description="Helical" evidence="7">
    <location>
        <begin position="314"/>
        <end position="344"/>
    </location>
</feature>
<dbReference type="AlphaFoldDB" id="A0A553GTH5"/>
<evidence type="ECO:0000256" key="5">
    <source>
        <dbReference type="ARBA" id="ARBA00022989"/>
    </source>
</evidence>
<feature type="transmembrane region" description="Helical" evidence="7">
    <location>
        <begin position="241"/>
        <end position="257"/>
    </location>
</feature>
<proteinExistence type="inferred from homology"/>
<dbReference type="Proteomes" id="UP000315235">
    <property type="component" value="Unassembled WGS sequence"/>
</dbReference>
<keyword evidence="2" id="KW-1003">Cell membrane</keyword>
<keyword evidence="7" id="KW-0813">Transport</keyword>
<dbReference type="PANTHER" id="PTHR33362">
    <property type="entry name" value="SIALIC ACID TRAP TRANSPORTER PERMEASE PROTEIN SIAT-RELATED"/>
    <property type="match status" value="1"/>
</dbReference>
<dbReference type="NCBIfam" id="TIGR00786">
    <property type="entry name" value="dctM"/>
    <property type="match status" value="1"/>
</dbReference>
<dbReference type="PANTHER" id="PTHR33362:SF2">
    <property type="entry name" value="TRAP TRANSPORTER LARGE PERMEASE PROTEIN"/>
    <property type="match status" value="1"/>
</dbReference>
<feature type="transmembrane region" description="Helical" evidence="7">
    <location>
        <begin position="397"/>
        <end position="422"/>
    </location>
</feature>
<keyword evidence="3 7" id="KW-0997">Cell inner membrane</keyword>
<dbReference type="EMBL" id="VJOY01000028">
    <property type="protein sequence ID" value="TRX72825.1"/>
    <property type="molecule type" value="Genomic_DNA"/>
</dbReference>
<evidence type="ECO:0000256" key="4">
    <source>
        <dbReference type="ARBA" id="ARBA00022692"/>
    </source>
</evidence>
<feature type="transmembrane region" description="Helical" evidence="7">
    <location>
        <begin position="164"/>
        <end position="190"/>
    </location>
</feature>
<keyword evidence="5 7" id="KW-1133">Transmembrane helix</keyword>
<keyword evidence="4 7" id="KW-0812">Transmembrane</keyword>
<dbReference type="GO" id="GO:0022857">
    <property type="term" value="F:transmembrane transporter activity"/>
    <property type="evidence" value="ECO:0007669"/>
    <property type="project" value="UniProtKB-UniRule"/>
</dbReference>
<feature type="transmembrane region" description="Helical" evidence="7">
    <location>
        <begin position="356"/>
        <end position="377"/>
    </location>
</feature>
<evidence type="ECO:0000256" key="1">
    <source>
        <dbReference type="ARBA" id="ARBA00004429"/>
    </source>
</evidence>
<dbReference type="InterPro" id="IPR004681">
    <property type="entry name" value="TRAP_DctM"/>
</dbReference>
<evidence type="ECO:0000256" key="6">
    <source>
        <dbReference type="ARBA" id="ARBA00023136"/>
    </source>
</evidence>
<feature type="transmembrane region" description="Helical" evidence="7">
    <location>
        <begin position="134"/>
        <end position="158"/>
    </location>
</feature>
<sequence>MIIALALGTFVLLILLGTPVVFCLGIAAALALLASGVPLAIVTQRLYGGLESFTIMAIPFFVLAGLIMEKGGIARRFIDFASALVGWIRGSLLFVSVVACTGFSAVSGSGSADTAAIGSMTLPQMKRRGYDVDFATAMLAAGGCIGPVIPPSIMMVVIGTLSNVSIGALFLGGILPGLLMSAGLLLACYLHARSGGDVYRDSLPFSARRVLQTGIAAIPAGAIAFVLIGGIVGGVMTPTEAAGVAVFLSILVGRFVYRELRFSELPAMLLRASAMSAAVMMVISTASVFAWLITSQNVPQLLGDYLGVFADERVLFLLVVNLMLLLIGTFMEGISAILIVVPMLMPLARQVGIDPVHFSVVVVMNLSVGMLTPPYGSTLFVASTVAGRSVVQVSRKVGLPLLALVLALLATTYYPPLVTWLAGSARP</sequence>
<protein>
    <recommendedName>
        <fullName evidence="7">TRAP transporter large permease protein</fullName>
    </recommendedName>
</protein>
<organism evidence="9 10">
    <name type="scientific">Pseudomonas mangiferae</name>
    <dbReference type="NCBI Taxonomy" id="2593654"/>
    <lineage>
        <taxon>Bacteria</taxon>
        <taxon>Pseudomonadati</taxon>
        <taxon>Pseudomonadota</taxon>
        <taxon>Gammaproteobacteria</taxon>
        <taxon>Pseudomonadales</taxon>
        <taxon>Pseudomonadaceae</taxon>
        <taxon>Pseudomonas</taxon>
    </lineage>
</organism>
<reference evidence="9 10" key="1">
    <citation type="submission" date="2019-07" db="EMBL/GenBank/DDBJ databases">
        <title>Pseudomonas mangiferae sp. nov., isolated from bark of mango tree in Thailand.</title>
        <authorList>
            <person name="Srisuk N."/>
            <person name="Anurat P."/>
        </authorList>
    </citation>
    <scope>NUCLEOTIDE SEQUENCE [LARGE SCALE GENOMIC DNA]</scope>
    <source>
        <strain evidence="9 10">DMKU_BBB3-04</strain>
    </source>
</reference>
<evidence type="ECO:0000256" key="3">
    <source>
        <dbReference type="ARBA" id="ARBA00022519"/>
    </source>
</evidence>